<evidence type="ECO:0000313" key="10">
    <source>
        <dbReference type="Proteomes" id="UP001642483"/>
    </source>
</evidence>
<dbReference type="PANTHER" id="PTHR10342:SF274">
    <property type="entry name" value="ARYLSULFATASE B"/>
    <property type="match status" value="1"/>
</dbReference>
<evidence type="ECO:0000256" key="1">
    <source>
        <dbReference type="ARBA" id="ARBA00001913"/>
    </source>
</evidence>
<evidence type="ECO:0000256" key="3">
    <source>
        <dbReference type="ARBA" id="ARBA00022723"/>
    </source>
</evidence>
<evidence type="ECO:0000256" key="2">
    <source>
        <dbReference type="ARBA" id="ARBA00008779"/>
    </source>
</evidence>
<keyword evidence="3" id="KW-0479">Metal-binding</keyword>
<evidence type="ECO:0000256" key="4">
    <source>
        <dbReference type="ARBA" id="ARBA00022837"/>
    </source>
</evidence>
<dbReference type="EMBL" id="CAWYQH010000141">
    <property type="protein sequence ID" value="CAK8694338.1"/>
    <property type="molecule type" value="Genomic_DNA"/>
</dbReference>
<keyword evidence="7" id="KW-0732">Signal</keyword>
<organism evidence="9 10">
    <name type="scientific">Clavelina lepadiformis</name>
    <name type="common">Light-bulb sea squirt</name>
    <name type="synonym">Ascidia lepadiformis</name>
    <dbReference type="NCBI Taxonomy" id="159417"/>
    <lineage>
        <taxon>Eukaryota</taxon>
        <taxon>Metazoa</taxon>
        <taxon>Chordata</taxon>
        <taxon>Tunicata</taxon>
        <taxon>Ascidiacea</taxon>
        <taxon>Aplousobranchia</taxon>
        <taxon>Clavelinidae</taxon>
        <taxon>Clavelina</taxon>
    </lineage>
</organism>
<name>A0ABP0GTE8_CLALP</name>
<comment type="caution">
    <text evidence="9">The sequence shown here is derived from an EMBL/GenBank/DDBJ whole genome shotgun (WGS) entry which is preliminary data.</text>
</comment>
<comment type="cofactor">
    <cofactor evidence="1">
        <name>Ca(2+)</name>
        <dbReference type="ChEBI" id="CHEBI:29108"/>
    </cofactor>
</comment>
<keyword evidence="5" id="KW-0325">Glycoprotein</keyword>
<dbReference type="PANTHER" id="PTHR10342">
    <property type="entry name" value="ARYLSULFATASE"/>
    <property type="match status" value="1"/>
</dbReference>
<dbReference type="InterPro" id="IPR047115">
    <property type="entry name" value="ARSB"/>
</dbReference>
<dbReference type="CDD" id="cd16029">
    <property type="entry name" value="4-S"/>
    <property type="match status" value="1"/>
</dbReference>
<dbReference type="Gene3D" id="3.40.720.10">
    <property type="entry name" value="Alkaline Phosphatase, subunit A"/>
    <property type="match status" value="1"/>
</dbReference>
<dbReference type="Proteomes" id="UP001642483">
    <property type="component" value="Unassembled WGS sequence"/>
</dbReference>
<feature type="domain" description="Sulfatase N-terminal" evidence="8">
    <location>
        <begin position="33"/>
        <end position="355"/>
    </location>
</feature>
<keyword evidence="4" id="KW-0106">Calcium</keyword>
<accession>A0ABP0GTE8</accession>
<reference evidence="9 10" key="1">
    <citation type="submission" date="2024-02" db="EMBL/GenBank/DDBJ databases">
        <authorList>
            <person name="Daric V."/>
            <person name="Darras S."/>
        </authorList>
    </citation>
    <scope>NUCLEOTIDE SEQUENCE [LARGE SCALE GENOMIC DNA]</scope>
</reference>
<evidence type="ECO:0000256" key="7">
    <source>
        <dbReference type="SAM" id="SignalP"/>
    </source>
</evidence>
<gene>
    <name evidence="9" type="ORF">CVLEPA_LOCUS27715</name>
</gene>
<feature type="region of interest" description="Disordered" evidence="6">
    <location>
        <begin position="525"/>
        <end position="550"/>
    </location>
</feature>
<comment type="similarity">
    <text evidence="2">Belongs to the sulfatase family.</text>
</comment>
<dbReference type="SUPFAM" id="SSF53649">
    <property type="entry name" value="Alkaline phosphatase-like"/>
    <property type="match status" value="1"/>
</dbReference>
<proteinExistence type="inferred from homology"/>
<evidence type="ECO:0000256" key="5">
    <source>
        <dbReference type="ARBA" id="ARBA00023180"/>
    </source>
</evidence>
<sequence>MKVVYSICMLLSILSFSSSDNYNKRRKKSPKKPHVVFVLADDFGFNDIGYHARDYGSQMYTPFLDSLAEKGVKLENYYVQPICSPTRGQLLSGRYQIHTGLMHGVLKGTQAHGFPLDNILLPEQLRNCGYKTHMLGKWHLGFHKDEYLPWNRGFQSFFGFLTGGENYYTKHKCEPKKTRKYCGVDMYDSRRGPTNSTWGVYSTDVYIRKAKQIISAHRKTNKPLFLYLALQSVHGPLQMPPQRSRRFRDIKDRDRRVYGSMVLAMDRALKRLSQHLKHARMWKDTIFIFSTDNGGQVKRGGNNWPLRGSKGTLWEGGVKAVGFIHGKFLGLQSSNVVNRELIHVSDWLPTIMSATKCPIMTGTKPLDGYDQWDAIRGLSRSKRTEILHNIDPLFNKKKLNVTPDIRHGFDVSIRAGIRSGKWKLLTGIPGMDLWVRPPECDCYNKSELNFKPQNNPTQNVKLFDIENDPNETAEVSKFHPEVVELLLSRLVEYNASAVPAVYPPNRRLVDPKLHGGFWVPWKNKPQKQGRIEKKSHKYGPRNHAPDSAQKFKAGKFETFKDLFWEKKSHKRRLVKLF</sequence>
<dbReference type="Gene3D" id="3.30.1120.10">
    <property type="match status" value="1"/>
</dbReference>
<feature type="signal peptide" evidence="7">
    <location>
        <begin position="1"/>
        <end position="19"/>
    </location>
</feature>
<evidence type="ECO:0000256" key="6">
    <source>
        <dbReference type="SAM" id="MobiDB-lite"/>
    </source>
</evidence>
<feature type="chain" id="PRO_5046688467" description="Sulfatase N-terminal domain-containing protein" evidence="7">
    <location>
        <begin position="20"/>
        <end position="577"/>
    </location>
</feature>
<dbReference type="InterPro" id="IPR017850">
    <property type="entry name" value="Alkaline_phosphatase_core_sf"/>
</dbReference>
<dbReference type="Pfam" id="PF00884">
    <property type="entry name" value="Sulfatase"/>
    <property type="match status" value="1"/>
</dbReference>
<protein>
    <recommendedName>
        <fullName evidence="8">Sulfatase N-terminal domain-containing protein</fullName>
    </recommendedName>
</protein>
<evidence type="ECO:0000259" key="8">
    <source>
        <dbReference type="Pfam" id="PF00884"/>
    </source>
</evidence>
<keyword evidence="10" id="KW-1185">Reference proteome</keyword>
<evidence type="ECO:0000313" key="9">
    <source>
        <dbReference type="EMBL" id="CAK8694338.1"/>
    </source>
</evidence>
<dbReference type="InterPro" id="IPR000917">
    <property type="entry name" value="Sulfatase_N"/>
</dbReference>